<feature type="domain" description="Ice-binding protein C-terminal" evidence="2">
    <location>
        <begin position="211"/>
        <end position="234"/>
    </location>
</feature>
<accession>A0ABY1QNA3</accession>
<evidence type="ECO:0000256" key="1">
    <source>
        <dbReference type="SAM" id="SignalP"/>
    </source>
</evidence>
<evidence type="ECO:0000313" key="3">
    <source>
        <dbReference type="EMBL" id="SMP76075.1"/>
    </source>
</evidence>
<dbReference type="NCBIfam" id="TIGR02595">
    <property type="entry name" value="PEP_CTERM"/>
    <property type="match status" value="1"/>
</dbReference>
<proteinExistence type="predicted"/>
<name>A0ABY1QNA3_9BACT</name>
<keyword evidence="1" id="KW-0732">Signal</keyword>
<feature type="chain" id="PRO_5045266811" evidence="1">
    <location>
        <begin position="21"/>
        <end position="238"/>
    </location>
</feature>
<protein>
    <submittedName>
        <fullName evidence="3">PEP-CTERM protein-sorting domain-containing protein</fullName>
    </submittedName>
</protein>
<gene>
    <name evidence="3" type="ORF">SAMN06265222_12082</name>
</gene>
<dbReference type="RefSeq" id="WP_283435168.1">
    <property type="nucleotide sequence ID" value="NZ_FXUG01000020.1"/>
</dbReference>
<reference evidence="3 4" key="1">
    <citation type="submission" date="2017-05" db="EMBL/GenBank/DDBJ databases">
        <authorList>
            <person name="Varghese N."/>
            <person name="Submissions S."/>
        </authorList>
    </citation>
    <scope>NUCLEOTIDE SEQUENCE [LARGE SCALE GENOMIC DNA]</scope>
    <source>
        <strain evidence="3 4">DSM 25457</strain>
    </source>
</reference>
<evidence type="ECO:0000313" key="4">
    <source>
        <dbReference type="Proteomes" id="UP001158067"/>
    </source>
</evidence>
<evidence type="ECO:0000259" key="2">
    <source>
        <dbReference type="Pfam" id="PF07589"/>
    </source>
</evidence>
<dbReference type="Proteomes" id="UP001158067">
    <property type="component" value="Unassembled WGS sequence"/>
</dbReference>
<organism evidence="3 4">
    <name type="scientific">Neorhodopirellula lusitana</name>
    <dbReference type="NCBI Taxonomy" id="445327"/>
    <lineage>
        <taxon>Bacteria</taxon>
        <taxon>Pseudomonadati</taxon>
        <taxon>Planctomycetota</taxon>
        <taxon>Planctomycetia</taxon>
        <taxon>Pirellulales</taxon>
        <taxon>Pirellulaceae</taxon>
        <taxon>Neorhodopirellula</taxon>
    </lineage>
</organism>
<keyword evidence="4" id="KW-1185">Reference proteome</keyword>
<comment type="caution">
    <text evidence="3">The sequence shown here is derived from an EMBL/GenBank/DDBJ whole genome shotgun (WGS) entry which is preliminary data.</text>
</comment>
<dbReference type="Pfam" id="PF07589">
    <property type="entry name" value="PEP-CTERM"/>
    <property type="match status" value="1"/>
</dbReference>
<dbReference type="InterPro" id="IPR013424">
    <property type="entry name" value="Ice-binding_C"/>
</dbReference>
<dbReference type="EMBL" id="FXUG01000020">
    <property type="protein sequence ID" value="SMP76075.1"/>
    <property type="molecule type" value="Genomic_DNA"/>
</dbReference>
<sequence>MFRPLLASLFMIAGSLSAVAAPVYSLMDFDALGSTYGQADTSVVSPAVKTLNYGINENSDGVGGTSASTHGFDFSGAGTGNQAKIFYNLPTGTFQAGNAVSNNASDYLVSFDIRADGLAGTDVDANFKVKLNGAEFSSIVTYTNTYNTITLNLGDDMTASGSSFEATDFTDGSQTIEFQISSASRDDKFDADSGNAMYLDNFQINAVDAVAVPEPASFALLGVGSLCLIARRRRRNRG</sequence>
<feature type="signal peptide" evidence="1">
    <location>
        <begin position="1"/>
        <end position="20"/>
    </location>
</feature>